<keyword evidence="3" id="KW-1185">Reference proteome</keyword>
<evidence type="ECO:0000313" key="2">
    <source>
        <dbReference type="EMBL" id="QLQ82245.1"/>
    </source>
</evidence>
<evidence type="ECO:0000313" key="3">
    <source>
        <dbReference type="Proteomes" id="UP000510647"/>
    </source>
</evidence>
<keyword evidence="1" id="KW-1133">Transmembrane helix</keyword>
<organism evidence="2 3">
    <name type="scientific">Torulaspora globosa</name>
    <dbReference type="NCBI Taxonomy" id="48254"/>
    <lineage>
        <taxon>Eukaryota</taxon>
        <taxon>Fungi</taxon>
        <taxon>Dikarya</taxon>
        <taxon>Ascomycota</taxon>
        <taxon>Saccharomycotina</taxon>
        <taxon>Saccharomycetes</taxon>
        <taxon>Saccharomycetales</taxon>
        <taxon>Saccharomycetaceae</taxon>
        <taxon>Torulaspora</taxon>
    </lineage>
</organism>
<reference evidence="2 3" key="1">
    <citation type="submission" date="2020-06" db="EMBL/GenBank/DDBJ databases">
        <title>The yeast mating-type switching endonuclease HO is a domesticated member of an unorthodox homing genetic element family.</title>
        <authorList>
            <person name="Coughlan A.Y."/>
            <person name="Lombardi L."/>
            <person name="Braun-Galleani S."/>
            <person name="Martos A.R."/>
            <person name="Galeote V."/>
            <person name="Bigey F."/>
            <person name="Dequin S."/>
            <person name="Byrne K.P."/>
            <person name="Wolfe K.H."/>
        </authorList>
    </citation>
    <scope>NUCLEOTIDE SEQUENCE [LARGE SCALE GENOMIC DNA]</scope>
    <source>
        <strain evidence="2 3">CBS2947</strain>
    </source>
</reference>
<keyword evidence="1" id="KW-0472">Membrane</keyword>
<dbReference type="EMBL" id="CP059273">
    <property type="protein sequence ID" value="QLQ82245.1"/>
    <property type="molecule type" value="Genomic_DNA"/>
</dbReference>
<feature type="transmembrane region" description="Helical" evidence="1">
    <location>
        <begin position="9"/>
        <end position="28"/>
    </location>
</feature>
<protein>
    <submittedName>
        <fullName evidence="2">Uncharacterized protein</fullName>
    </submittedName>
</protein>
<feature type="transmembrane region" description="Helical" evidence="1">
    <location>
        <begin position="59"/>
        <end position="82"/>
    </location>
</feature>
<feature type="transmembrane region" description="Helical" evidence="1">
    <location>
        <begin position="94"/>
        <end position="121"/>
    </location>
</feature>
<evidence type="ECO:0000256" key="1">
    <source>
        <dbReference type="SAM" id="Phobius"/>
    </source>
</evidence>
<dbReference type="OrthoDB" id="10569977at2759"/>
<gene>
    <name evidence="2" type="ORF">HG537_0G05010</name>
</gene>
<keyword evidence="1" id="KW-0812">Transmembrane</keyword>
<dbReference type="AlphaFoldDB" id="A0A7H9I059"/>
<accession>A0A7H9I059</accession>
<sequence>MNGKNRRRNLLGQVILFAVVFTIGFYYFRSRSKSVLFQIAVATSPVLDSYLIKRQSYYWALAGGASGFLITLAGIAGSWAAGKCINDIGSTQCWAGAAVACVVGASGGIAGVAATGAAAVYSKRLSLSKKLPQRS</sequence>
<proteinExistence type="predicted"/>
<dbReference type="Proteomes" id="UP000510647">
    <property type="component" value="Chromosome 7"/>
</dbReference>
<name>A0A7H9I059_9SACH</name>